<feature type="transmembrane region" description="Helical" evidence="6">
    <location>
        <begin position="221"/>
        <end position="252"/>
    </location>
</feature>
<dbReference type="InterPro" id="IPR002549">
    <property type="entry name" value="AI-2E-like"/>
</dbReference>
<name>A0A2N5XT75_9HYPH</name>
<organism evidence="7 8">
    <name type="scientific">Cohaesibacter celericrescens</name>
    <dbReference type="NCBI Taxonomy" id="2067669"/>
    <lineage>
        <taxon>Bacteria</taxon>
        <taxon>Pseudomonadati</taxon>
        <taxon>Pseudomonadota</taxon>
        <taxon>Alphaproteobacteria</taxon>
        <taxon>Hyphomicrobiales</taxon>
        <taxon>Cohaesibacteraceae</taxon>
    </lineage>
</organism>
<feature type="transmembrane region" description="Helical" evidence="6">
    <location>
        <begin position="134"/>
        <end position="155"/>
    </location>
</feature>
<evidence type="ECO:0000256" key="2">
    <source>
        <dbReference type="ARBA" id="ARBA00009773"/>
    </source>
</evidence>
<comment type="subcellular location">
    <subcellularLocation>
        <location evidence="1">Membrane</location>
        <topology evidence="1">Multi-pass membrane protein</topology>
    </subcellularLocation>
</comment>
<dbReference type="OrthoDB" id="9799225at2"/>
<feature type="transmembrane region" description="Helical" evidence="6">
    <location>
        <begin position="297"/>
        <end position="323"/>
    </location>
</feature>
<proteinExistence type="inferred from homology"/>
<feature type="transmembrane region" description="Helical" evidence="6">
    <location>
        <begin position="259"/>
        <end position="277"/>
    </location>
</feature>
<evidence type="ECO:0000256" key="5">
    <source>
        <dbReference type="ARBA" id="ARBA00023136"/>
    </source>
</evidence>
<evidence type="ECO:0000313" key="7">
    <source>
        <dbReference type="EMBL" id="PLW77702.1"/>
    </source>
</evidence>
<evidence type="ECO:0000256" key="6">
    <source>
        <dbReference type="SAM" id="Phobius"/>
    </source>
</evidence>
<dbReference type="GO" id="GO:0016020">
    <property type="term" value="C:membrane"/>
    <property type="evidence" value="ECO:0007669"/>
    <property type="project" value="UniProtKB-SubCell"/>
</dbReference>
<sequence>MALLFIALILMFVVLHIAQTILAPLTLAIIVGLVFGPLADRVEAIGIPAWISALLTVSLFIAIIAIAIAGFAMPLSEWMDRLPVIWSRLQAELVNWKGPIAAITSLQEQFNEIAGRSSADVTVSVSETSTVTQVAYLAPSLMAQIILFLAGLFFFTATRHQIKESVLAKLTTTSQRKKLVNMFDTIEMQVSTYLLHISGINLLLAAVVTGAMWMIGVPSPILWGLLAGVLNFVIYIGPAMMTLILLAVGLAVSSQLGSIVTPAAVYLLINFIEAQFLTPMLLGKITTINPFAIFLSLIFWIWLWGPVGGFVAVPILMIGYALVKNSPLISSALAPSDRDPNI</sequence>
<keyword evidence="3 6" id="KW-0812">Transmembrane</keyword>
<dbReference type="EMBL" id="PKUQ01000016">
    <property type="protein sequence ID" value="PLW77702.1"/>
    <property type="molecule type" value="Genomic_DNA"/>
</dbReference>
<keyword evidence="4 6" id="KW-1133">Transmembrane helix</keyword>
<evidence type="ECO:0000256" key="4">
    <source>
        <dbReference type="ARBA" id="ARBA00022989"/>
    </source>
</evidence>
<gene>
    <name evidence="7" type="ORF">C0081_08385</name>
</gene>
<dbReference type="Proteomes" id="UP000234881">
    <property type="component" value="Unassembled WGS sequence"/>
</dbReference>
<feature type="transmembrane region" description="Helical" evidence="6">
    <location>
        <begin position="47"/>
        <end position="73"/>
    </location>
</feature>
<protein>
    <submittedName>
        <fullName evidence="7">AI-2E family transporter</fullName>
    </submittedName>
</protein>
<dbReference type="GO" id="GO:0055085">
    <property type="term" value="P:transmembrane transport"/>
    <property type="evidence" value="ECO:0007669"/>
    <property type="project" value="TreeGrafter"/>
</dbReference>
<dbReference type="PANTHER" id="PTHR21716:SF16">
    <property type="entry name" value="BLL1467 PROTEIN"/>
    <property type="match status" value="1"/>
</dbReference>
<feature type="transmembrane region" description="Helical" evidence="6">
    <location>
        <begin position="6"/>
        <end position="35"/>
    </location>
</feature>
<reference evidence="7 8" key="1">
    <citation type="submission" date="2018-01" db="EMBL/GenBank/DDBJ databases">
        <title>The draft genome sequence of Cohaesibacter sp. H1304.</title>
        <authorList>
            <person name="Wang N.-N."/>
            <person name="Du Z.-J."/>
        </authorList>
    </citation>
    <scope>NUCLEOTIDE SEQUENCE [LARGE SCALE GENOMIC DNA]</scope>
    <source>
        <strain evidence="7 8">H1304</strain>
    </source>
</reference>
<comment type="similarity">
    <text evidence="2">Belongs to the autoinducer-2 exporter (AI-2E) (TC 2.A.86) family.</text>
</comment>
<feature type="transmembrane region" description="Helical" evidence="6">
    <location>
        <begin position="193"/>
        <end position="215"/>
    </location>
</feature>
<evidence type="ECO:0000256" key="3">
    <source>
        <dbReference type="ARBA" id="ARBA00022692"/>
    </source>
</evidence>
<accession>A0A2N5XT75</accession>
<evidence type="ECO:0000256" key="1">
    <source>
        <dbReference type="ARBA" id="ARBA00004141"/>
    </source>
</evidence>
<keyword evidence="5 6" id="KW-0472">Membrane</keyword>
<dbReference type="Pfam" id="PF01594">
    <property type="entry name" value="AI-2E_transport"/>
    <property type="match status" value="1"/>
</dbReference>
<keyword evidence="8" id="KW-1185">Reference proteome</keyword>
<dbReference type="PANTHER" id="PTHR21716">
    <property type="entry name" value="TRANSMEMBRANE PROTEIN"/>
    <property type="match status" value="1"/>
</dbReference>
<evidence type="ECO:0000313" key="8">
    <source>
        <dbReference type="Proteomes" id="UP000234881"/>
    </source>
</evidence>
<dbReference type="AlphaFoldDB" id="A0A2N5XT75"/>
<comment type="caution">
    <text evidence="7">The sequence shown here is derived from an EMBL/GenBank/DDBJ whole genome shotgun (WGS) entry which is preliminary data.</text>
</comment>